<dbReference type="InterPro" id="IPR013099">
    <property type="entry name" value="K_chnl_dom"/>
</dbReference>
<evidence type="ECO:0000256" key="7">
    <source>
        <dbReference type="ARBA" id="ARBA00023136"/>
    </source>
</evidence>
<evidence type="ECO:0000256" key="10">
    <source>
        <dbReference type="SAM" id="Phobius"/>
    </source>
</evidence>
<keyword evidence="7 10" id="KW-0472">Membrane</keyword>
<keyword evidence="6 9" id="KW-0406">Ion transport</keyword>
<evidence type="ECO:0000256" key="9">
    <source>
        <dbReference type="RuleBase" id="RU003857"/>
    </source>
</evidence>
<comment type="similarity">
    <text evidence="2">Belongs to the glycosyl hydrolase 2 family.</text>
</comment>
<evidence type="ECO:0000256" key="8">
    <source>
        <dbReference type="ARBA" id="ARBA00023303"/>
    </source>
</evidence>
<dbReference type="WBParaSite" id="scaffold4412_cov349.g8097">
    <property type="protein sequence ID" value="scaffold4412_cov349.g8097"/>
    <property type="gene ID" value="scaffold4412_cov349.g8097"/>
</dbReference>
<dbReference type="PRINTS" id="PR01333">
    <property type="entry name" value="2POREKCHANEL"/>
</dbReference>
<dbReference type="PANTHER" id="PTHR11003:SF90">
    <property type="entry name" value="POTASSIUM CHANNEL DOMAIN-CONTAINING PROTEIN"/>
    <property type="match status" value="1"/>
</dbReference>
<dbReference type="GO" id="GO:0030322">
    <property type="term" value="P:stabilization of membrane potential"/>
    <property type="evidence" value="ECO:0007669"/>
    <property type="project" value="TreeGrafter"/>
</dbReference>
<feature type="domain" description="Potassium channel" evidence="12">
    <location>
        <begin position="164"/>
        <end position="198"/>
    </location>
</feature>
<protein>
    <submittedName>
        <fullName evidence="14">Uncharacterized protein</fullName>
    </submittedName>
</protein>
<dbReference type="Proteomes" id="UP000887561">
    <property type="component" value="Unplaced"/>
</dbReference>
<evidence type="ECO:0000256" key="1">
    <source>
        <dbReference type="ARBA" id="ARBA00004141"/>
    </source>
</evidence>
<feature type="transmembrane region" description="Helical" evidence="10">
    <location>
        <begin position="291"/>
        <end position="307"/>
    </location>
</feature>
<dbReference type="PANTHER" id="PTHR11003">
    <property type="entry name" value="POTASSIUM CHANNEL, SUBFAMILY K"/>
    <property type="match status" value="1"/>
</dbReference>
<evidence type="ECO:0000256" key="6">
    <source>
        <dbReference type="ARBA" id="ARBA00023065"/>
    </source>
</evidence>
<feature type="transmembrane region" description="Helical" evidence="10">
    <location>
        <begin position="57"/>
        <end position="82"/>
    </location>
</feature>
<dbReference type="SUPFAM" id="SSF49785">
    <property type="entry name" value="Galactose-binding domain-like"/>
    <property type="match status" value="1"/>
</dbReference>
<evidence type="ECO:0000256" key="2">
    <source>
        <dbReference type="ARBA" id="ARBA00007401"/>
    </source>
</evidence>
<feature type="transmembrane region" description="Helical" evidence="10">
    <location>
        <begin position="314"/>
        <end position="337"/>
    </location>
</feature>
<dbReference type="Gene3D" id="2.60.120.260">
    <property type="entry name" value="Galactose-binding domain-like"/>
    <property type="match status" value="1"/>
</dbReference>
<feature type="transmembrane region" description="Helical" evidence="10">
    <location>
        <begin position="257"/>
        <end position="279"/>
    </location>
</feature>
<dbReference type="GO" id="GO:0005975">
    <property type="term" value="P:carbohydrate metabolic process"/>
    <property type="evidence" value="ECO:0007669"/>
    <property type="project" value="InterPro"/>
</dbReference>
<comment type="subcellular location">
    <subcellularLocation>
        <location evidence="1">Membrane</location>
        <topology evidence="1">Multi-pass membrane protein</topology>
    </subcellularLocation>
</comment>
<evidence type="ECO:0000259" key="12">
    <source>
        <dbReference type="Pfam" id="PF07885"/>
    </source>
</evidence>
<evidence type="ECO:0000256" key="5">
    <source>
        <dbReference type="ARBA" id="ARBA00022989"/>
    </source>
</evidence>
<organism evidence="13 14">
    <name type="scientific">Meloidogyne javanica</name>
    <name type="common">Root-knot nematode worm</name>
    <dbReference type="NCBI Taxonomy" id="6303"/>
    <lineage>
        <taxon>Eukaryota</taxon>
        <taxon>Metazoa</taxon>
        <taxon>Ecdysozoa</taxon>
        <taxon>Nematoda</taxon>
        <taxon>Chromadorea</taxon>
        <taxon>Rhabditida</taxon>
        <taxon>Tylenchina</taxon>
        <taxon>Tylenchomorpha</taxon>
        <taxon>Tylenchoidea</taxon>
        <taxon>Meloidogynidae</taxon>
        <taxon>Meloidogyninae</taxon>
        <taxon>Meloidogyne</taxon>
        <taxon>Meloidogyne incognita group</taxon>
    </lineage>
</organism>
<evidence type="ECO:0000256" key="3">
    <source>
        <dbReference type="ARBA" id="ARBA00022448"/>
    </source>
</evidence>
<dbReference type="Gene3D" id="1.10.287.70">
    <property type="match status" value="1"/>
</dbReference>
<evidence type="ECO:0000313" key="13">
    <source>
        <dbReference type="Proteomes" id="UP000887561"/>
    </source>
</evidence>
<evidence type="ECO:0000259" key="11">
    <source>
        <dbReference type="Pfam" id="PF02837"/>
    </source>
</evidence>
<dbReference type="GO" id="GO:0022841">
    <property type="term" value="F:potassium ion leak channel activity"/>
    <property type="evidence" value="ECO:0007669"/>
    <property type="project" value="TreeGrafter"/>
</dbReference>
<proteinExistence type="inferred from homology"/>
<dbReference type="AlphaFoldDB" id="A0A915MJW5"/>
<keyword evidence="5 10" id="KW-1133">Transmembrane helix</keyword>
<dbReference type="GO" id="GO:0015271">
    <property type="term" value="F:outward rectifier potassium channel activity"/>
    <property type="evidence" value="ECO:0007669"/>
    <property type="project" value="TreeGrafter"/>
</dbReference>
<comment type="similarity">
    <text evidence="9">Belongs to the two pore domain potassium channel (TC 1.A.1.8) family.</text>
</comment>
<reference evidence="14" key="1">
    <citation type="submission" date="2022-11" db="UniProtKB">
        <authorList>
            <consortium name="WormBaseParasite"/>
        </authorList>
    </citation>
    <scope>IDENTIFICATION</scope>
</reference>
<feature type="domain" description="Potassium channel" evidence="12">
    <location>
        <begin position="267"/>
        <end position="337"/>
    </location>
</feature>
<evidence type="ECO:0000313" key="14">
    <source>
        <dbReference type="WBParaSite" id="scaffold4412_cov349.g8097"/>
    </source>
</evidence>
<dbReference type="InterPro" id="IPR008979">
    <property type="entry name" value="Galactose-bd-like_sf"/>
</dbReference>
<keyword evidence="8 9" id="KW-0407">Ion channel</keyword>
<evidence type="ECO:0000256" key="4">
    <source>
        <dbReference type="ARBA" id="ARBA00022692"/>
    </source>
</evidence>
<dbReference type="GO" id="GO:0005886">
    <property type="term" value="C:plasma membrane"/>
    <property type="evidence" value="ECO:0007669"/>
    <property type="project" value="TreeGrafter"/>
</dbReference>
<accession>A0A915MJW5</accession>
<dbReference type="Pfam" id="PF02837">
    <property type="entry name" value="Glyco_hydro_2_N"/>
    <property type="match status" value="1"/>
</dbReference>
<dbReference type="InterPro" id="IPR006104">
    <property type="entry name" value="Glyco_hydro_2_N"/>
</dbReference>
<dbReference type="SUPFAM" id="SSF81324">
    <property type="entry name" value="Voltage-gated potassium channels"/>
    <property type="match status" value="1"/>
</dbReference>
<feature type="transmembrane region" description="Helical" evidence="10">
    <location>
        <begin position="170"/>
        <end position="190"/>
    </location>
</feature>
<feature type="domain" description="Glycosyl hydrolases family 2 sugar binding" evidence="11">
    <location>
        <begin position="442"/>
        <end position="573"/>
    </location>
</feature>
<sequence length="592" mass="68069">MIYEKPQRKINSDEYSSISSNEILQENEELLNPWALIGRENDEKEEHMPVWRKYARIVLPHIGLILLSLFYVVGGAFIFYHLESPNEMDIRRDTMELIEKERNEMLEYLWIKINDENYSEEELEQIALERVDNISRLLFEAFDTHYVGLSLLQSENSNVTQGTWMPVTSLGRMFCIFYALFGVPLILITVTDIGKFLSEQIVWLYTRYARAKHRFRDRLLQQQQQPLSSGAAELASASSPQRSMLRAQLHELGLDNVHIPITLIAAILIGYMSIGALLLASWENWALFDGFYYSFITMTTVGFGDLVPTKREFYIIDLFYIVVGLAITTMCIDLVGIEYIEKIHYFGRAISGARFALVNVGGKMVRVPDLMRCAHVLQQKYGQRKTSGKNKNDSTTTALLHQFIVWRGAYAPRDLGYIRFIDIGSLASFESLSSLISSIFTESLDGLWTFVREPANSEGIGIINNWAEMDLSFEFENATKIPVPAAYNDLSFERDLQNHVGWVWYQRLYWLPSTLINNQKNRLRSFLHFGSVQYFAIVYLNGKEIGRHVGGHLPFQFELELIQNFPNLITIAVNNTLSSYTIPPGEFNIINL</sequence>
<keyword evidence="3 9" id="KW-0813">Transport</keyword>
<dbReference type="Pfam" id="PF07885">
    <property type="entry name" value="Ion_trans_2"/>
    <property type="match status" value="2"/>
</dbReference>
<dbReference type="GO" id="GO:0004553">
    <property type="term" value="F:hydrolase activity, hydrolyzing O-glycosyl compounds"/>
    <property type="evidence" value="ECO:0007669"/>
    <property type="project" value="InterPro"/>
</dbReference>
<keyword evidence="13" id="KW-1185">Reference proteome</keyword>
<dbReference type="InterPro" id="IPR003280">
    <property type="entry name" value="2pore_dom_K_chnl"/>
</dbReference>
<keyword evidence="4 9" id="KW-0812">Transmembrane</keyword>
<name>A0A915MJW5_MELJA</name>